<evidence type="ECO:0000259" key="2">
    <source>
        <dbReference type="Pfam" id="PF01345"/>
    </source>
</evidence>
<dbReference type="KEGG" id="mama:GII36_01170"/>
<dbReference type="InterPro" id="IPR001434">
    <property type="entry name" value="OmcB-like_DUF11"/>
</dbReference>
<proteinExistence type="predicted"/>
<evidence type="ECO:0000313" key="3">
    <source>
        <dbReference type="EMBL" id="QHN42462.1"/>
    </source>
</evidence>
<dbReference type="EMBL" id="CP045921">
    <property type="protein sequence ID" value="QHN42462.1"/>
    <property type="molecule type" value="Genomic_DNA"/>
</dbReference>
<feature type="transmembrane region" description="Helical" evidence="1">
    <location>
        <begin position="349"/>
        <end position="370"/>
    </location>
</feature>
<protein>
    <recommendedName>
        <fullName evidence="2">DUF11 domain-containing protein</fullName>
    </recommendedName>
</protein>
<reference evidence="3" key="1">
    <citation type="journal article" date="2021" name="Nat. Microbiol.">
        <title>Cocultivation of an ultrasmall environmental parasitic bacterium with lytic ability against bacteria associated with wastewater foams.</title>
        <authorList>
            <person name="Batinovic S."/>
            <person name="Rose J.J.A."/>
            <person name="Ratcliffe J."/>
            <person name="Seviour R.J."/>
            <person name="Petrovski S."/>
        </authorList>
    </citation>
    <scope>NUCLEOTIDE SEQUENCE</scope>
    <source>
        <strain evidence="3">JR1</strain>
    </source>
</reference>
<keyword evidence="1" id="KW-1133">Transmembrane helix</keyword>
<name>A0A857MLH8_9BACT</name>
<accession>A0A857MLH8</accession>
<dbReference type="Pfam" id="PF01345">
    <property type="entry name" value="DUF11"/>
    <property type="match status" value="1"/>
</dbReference>
<feature type="transmembrane region" description="Helical" evidence="1">
    <location>
        <begin position="35"/>
        <end position="53"/>
    </location>
</feature>
<dbReference type="Proteomes" id="UP001059824">
    <property type="component" value="Chromosome"/>
</dbReference>
<evidence type="ECO:0000313" key="4">
    <source>
        <dbReference type="Proteomes" id="UP001059824"/>
    </source>
</evidence>
<dbReference type="AlphaFoldDB" id="A0A857MLH8"/>
<dbReference type="RefSeq" id="WP_260763810.1">
    <property type="nucleotide sequence ID" value="NZ_CP045921.1"/>
</dbReference>
<keyword evidence="4" id="KW-1185">Reference proteome</keyword>
<keyword evidence="1" id="KW-0812">Transmembrane</keyword>
<sequence>MFRKLVAGLSYSPSLVGELSAYDRRLKREVFLRKLGLIAAVLAVGVQAFVLLYPPESANPTSENDLVYGGITAPSELLAAYDTNAQNLRDIYSSIGISRHDLASLHSQTIRSDTSLYVVSRTPLFGSQDGVSTYPYSKAAGGQGIVYFTPLSLYDNDSFSRQHGSTYPALTAVSDTFGEFAVLTGSGNLVVHKLPNGTQANESQITYSKTAINATQSQPANRTTAQPSDRIVYQLTAQNTGDTAIDVAIEDRLGDVLEYATLTDNGGGALDTATNVLVWPAAQLVPGQKISKQFTVRVAAAIPATGRGDSNPASYDCLITNSLDNTLNVPVACPAAKQVEVIARQLPPVAASTSLATGVTVVTIALFFYARARQQREELRLIRHDLNTGALS</sequence>
<gene>
    <name evidence="3" type="ORF">GII36_01170</name>
</gene>
<feature type="domain" description="DUF11" evidence="2">
    <location>
        <begin position="220"/>
        <end position="301"/>
    </location>
</feature>
<organism evidence="3 4">
    <name type="scientific">Candidatus Mycosynbacter amalyticus</name>
    <dbReference type="NCBI Taxonomy" id="2665156"/>
    <lineage>
        <taxon>Bacteria</taxon>
        <taxon>Candidatus Saccharimonadota</taxon>
        <taxon>Candidatus Saccharimonadota incertae sedis</taxon>
        <taxon>Candidatus Mycosynbacter</taxon>
    </lineage>
</organism>
<evidence type="ECO:0000256" key="1">
    <source>
        <dbReference type="SAM" id="Phobius"/>
    </source>
</evidence>
<keyword evidence="1" id="KW-0472">Membrane</keyword>